<reference evidence="1" key="1">
    <citation type="submission" date="2014-11" db="EMBL/GenBank/DDBJ databases">
        <authorList>
            <person name="Amaro Gonzalez C."/>
        </authorList>
    </citation>
    <scope>NUCLEOTIDE SEQUENCE</scope>
</reference>
<evidence type="ECO:0000313" key="1">
    <source>
        <dbReference type="EMBL" id="JAH68202.1"/>
    </source>
</evidence>
<dbReference type="EMBL" id="GBXM01040375">
    <property type="protein sequence ID" value="JAH68202.1"/>
    <property type="molecule type" value="Transcribed_RNA"/>
</dbReference>
<protein>
    <submittedName>
        <fullName evidence="1">Uncharacterized protein</fullName>
    </submittedName>
</protein>
<organism evidence="1">
    <name type="scientific">Anguilla anguilla</name>
    <name type="common">European freshwater eel</name>
    <name type="synonym">Muraena anguilla</name>
    <dbReference type="NCBI Taxonomy" id="7936"/>
    <lineage>
        <taxon>Eukaryota</taxon>
        <taxon>Metazoa</taxon>
        <taxon>Chordata</taxon>
        <taxon>Craniata</taxon>
        <taxon>Vertebrata</taxon>
        <taxon>Euteleostomi</taxon>
        <taxon>Actinopterygii</taxon>
        <taxon>Neopterygii</taxon>
        <taxon>Teleostei</taxon>
        <taxon>Anguilliformes</taxon>
        <taxon>Anguillidae</taxon>
        <taxon>Anguilla</taxon>
    </lineage>
</organism>
<sequence length="38" mass="4212">MGLVYTGNNNFFPNQSRISSQSGSTESSLRVRSSLLLY</sequence>
<accession>A0A0E9UQU4</accession>
<name>A0A0E9UQU4_ANGAN</name>
<proteinExistence type="predicted"/>
<reference evidence="1" key="2">
    <citation type="journal article" date="2015" name="Fish Shellfish Immunol.">
        <title>Early steps in the European eel (Anguilla anguilla)-Vibrio vulnificus interaction in the gills: Role of the RtxA13 toxin.</title>
        <authorList>
            <person name="Callol A."/>
            <person name="Pajuelo D."/>
            <person name="Ebbesson L."/>
            <person name="Teles M."/>
            <person name="MacKenzie S."/>
            <person name="Amaro C."/>
        </authorList>
    </citation>
    <scope>NUCLEOTIDE SEQUENCE</scope>
</reference>
<dbReference type="AlphaFoldDB" id="A0A0E9UQU4"/>